<organism evidence="1">
    <name type="scientific">Anguilla anguilla</name>
    <name type="common">European freshwater eel</name>
    <name type="synonym">Muraena anguilla</name>
    <dbReference type="NCBI Taxonomy" id="7936"/>
    <lineage>
        <taxon>Eukaryota</taxon>
        <taxon>Metazoa</taxon>
        <taxon>Chordata</taxon>
        <taxon>Craniata</taxon>
        <taxon>Vertebrata</taxon>
        <taxon>Euteleostomi</taxon>
        <taxon>Actinopterygii</taxon>
        <taxon>Neopterygii</taxon>
        <taxon>Teleostei</taxon>
        <taxon>Anguilliformes</taxon>
        <taxon>Anguillidae</taxon>
        <taxon>Anguilla</taxon>
    </lineage>
</organism>
<reference evidence="1" key="2">
    <citation type="journal article" date="2015" name="Fish Shellfish Immunol.">
        <title>Early steps in the European eel (Anguilla anguilla)-Vibrio vulnificus interaction in the gills: Role of the RtxA13 toxin.</title>
        <authorList>
            <person name="Callol A."/>
            <person name="Pajuelo D."/>
            <person name="Ebbesson L."/>
            <person name="Teles M."/>
            <person name="MacKenzie S."/>
            <person name="Amaro C."/>
        </authorList>
    </citation>
    <scope>NUCLEOTIDE SEQUENCE</scope>
</reference>
<sequence length="10" mass="1153">MPPRTTIPKL</sequence>
<evidence type="ECO:0000313" key="1">
    <source>
        <dbReference type="EMBL" id="JAH71546.1"/>
    </source>
</evidence>
<protein>
    <submittedName>
        <fullName evidence="1">Uncharacterized protein</fullName>
    </submittedName>
</protein>
<reference evidence="1" key="1">
    <citation type="submission" date="2014-11" db="EMBL/GenBank/DDBJ databases">
        <authorList>
            <person name="Amaro Gonzalez C."/>
        </authorList>
    </citation>
    <scope>NUCLEOTIDE SEQUENCE</scope>
</reference>
<accession>A0A0E9V0M3</accession>
<dbReference type="EMBL" id="GBXM01037031">
    <property type="protein sequence ID" value="JAH71546.1"/>
    <property type="molecule type" value="Transcribed_RNA"/>
</dbReference>
<name>A0A0E9V0M3_ANGAN</name>
<proteinExistence type="predicted"/>